<reference evidence="1 2" key="1">
    <citation type="journal article" date="2009" name="Nat. Genet.">
        <title>The genome of the cucumber, Cucumis sativus L.</title>
        <authorList>
            <person name="Huang S."/>
            <person name="Li R."/>
            <person name="Zhang Z."/>
            <person name="Li L."/>
            <person name="Gu X."/>
            <person name="Fan W."/>
            <person name="Lucas W.J."/>
            <person name="Wang X."/>
            <person name="Xie B."/>
            <person name="Ni P."/>
            <person name="Ren Y."/>
            <person name="Zhu H."/>
            <person name="Li J."/>
            <person name="Lin K."/>
            <person name="Jin W."/>
            <person name="Fei Z."/>
            <person name="Li G."/>
            <person name="Staub J."/>
            <person name="Kilian A."/>
            <person name="van der Vossen E.A."/>
            <person name="Wu Y."/>
            <person name="Guo J."/>
            <person name="He J."/>
            <person name="Jia Z."/>
            <person name="Ren Y."/>
            <person name="Tian G."/>
            <person name="Lu Y."/>
            <person name="Ruan J."/>
            <person name="Qian W."/>
            <person name="Wang M."/>
            <person name="Huang Q."/>
            <person name="Li B."/>
            <person name="Xuan Z."/>
            <person name="Cao J."/>
            <person name="Asan"/>
            <person name="Wu Z."/>
            <person name="Zhang J."/>
            <person name="Cai Q."/>
            <person name="Bai Y."/>
            <person name="Zhao B."/>
            <person name="Han Y."/>
            <person name="Li Y."/>
            <person name="Li X."/>
            <person name="Wang S."/>
            <person name="Shi Q."/>
            <person name="Liu S."/>
            <person name="Cho W.K."/>
            <person name="Kim J.Y."/>
            <person name="Xu Y."/>
            <person name="Heller-Uszynska K."/>
            <person name="Miao H."/>
            <person name="Cheng Z."/>
            <person name="Zhang S."/>
            <person name="Wu J."/>
            <person name="Yang Y."/>
            <person name="Kang H."/>
            <person name="Li M."/>
            <person name="Liang H."/>
            <person name="Ren X."/>
            <person name="Shi Z."/>
            <person name="Wen M."/>
            <person name="Jian M."/>
            <person name="Yang H."/>
            <person name="Zhang G."/>
            <person name="Yang Z."/>
            <person name="Chen R."/>
            <person name="Liu S."/>
            <person name="Li J."/>
            <person name="Ma L."/>
            <person name="Liu H."/>
            <person name="Zhou Y."/>
            <person name="Zhao J."/>
            <person name="Fang X."/>
            <person name="Li G."/>
            <person name="Fang L."/>
            <person name="Li Y."/>
            <person name="Liu D."/>
            <person name="Zheng H."/>
            <person name="Zhang Y."/>
            <person name="Qin N."/>
            <person name="Li Z."/>
            <person name="Yang G."/>
            <person name="Yang S."/>
            <person name="Bolund L."/>
            <person name="Kristiansen K."/>
            <person name="Zheng H."/>
            <person name="Li S."/>
            <person name="Zhang X."/>
            <person name="Yang H."/>
            <person name="Wang J."/>
            <person name="Sun R."/>
            <person name="Zhang B."/>
            <person name="Jiang S."/>
            <person name="Wang J."/>
            <person name="Du Y."/>
            <person name="Li S."/>
        </authorList>
    </citation>
    <scope>NUCLEOTIDE SEQUENCE [LARGE SCALE GENOMIC DNA]</scope>
    <source>
        <strain evidence="2">cv. 9930</strain>
    </source>
</reference>
<reference evidence="1 2" key="2">
    <citation type="journal article" date="2009" name="PLoS ONE">
        <title>An integrated genetic and cytogenetic map of the cucumber genome.</title>
        <authorList>
            <person name="Ren Y."/>
            <person name="Zhang Z."/>
            <person name="Liu J."/>
            <person name="Staub J.E."/>
            <person name="Han Y."/>
            <person name="Cheng Z."/>
            <person name="Li X."/>
            <person name="Lu J."/>
            <person name="Miao H."/>
            <person name="Kang H."/>
            <person name="Xie B."/>
            <person name="Gu X."/>
            <person name="Wang X."/>
            <person name="Du Y."/>
            <person name="Jin W."/>
            <person name="Huang S."/>
        </authorList>
    </citation>
    <scope>NUCLEOTIDE SEQUENCE [LARGE SCALE GENOMIC DNA]</scope>
    <source>
        <strain evidence="2">cv. 9930</strain>
    </source>
</reference>
<name>A0A0A0KJL0_CUCSA</name>
<gene>
    <name evidence="1" type="ORF">Csa_6G419480</name>
</gene>
<dbReference type="AlphaFoldDB" id="A0A0A0KJL0"/>
<organism evidence="1 2">
    <name type="scientific">Cucumis sativus</name>
    <name type="common">Cucumber</name>
    <dbReference type="NCBI Taxonomy" id="3659"/>
    <lineage>
        <taxon>Eukaryota</taxon>
        <taxon>Viridiplantae</taxon>
        <taxon>Streptophyta</taxon>
        <taxon>Embryophyta</taxon>
        <taxon>Tracheophyta</taxon>
        <taxon>Spermatophyta</taxon>
        <taxon>Magnoliopsida</taxon>
        <taxon>eudicotyledons</taxon>
        <taxon>Gunneridae</taxon>
        <taxon>Pentapetalae</taxon>
        <taxon>rosids</taxon>
        <taxon>fabids</taxon>
        <taxon>Cucurbitales</taxon>
        <taxon>Cucurbitaceae</taxon>
        <taxon>Benincaseae</taxon>
        <taxon>Cucumis</taxon>
    </lineage>
</organism>
<reference evidence="1 2" key="3">
    <citation type="journal article" date="2010" name="BMC Genomics">
        <title>Transcriptome sequencing and comparative analysis of cucumber flowers with different sex types.</title>
        <authorList>
            <person name="Guo S."/>
            <person name="Zheng Y."/>
            <person name="Joung J.G."/>
            <person name="Liu S."/>
            <person name="Zhang Z."/>
            <person name="Crasta O.R."/>
            <person name="Sobral B.W."/>
            <person name="Xu Y."/>
            <person name="Huang S."/>
            <person name="Fei Z."/>
        </authorList>
    </citation>
    <scope>NUCLEOTIDE SEQUENCE [LARGE SCALE GENOMIC DNA]</scope>
    <source>
        <strain evidence="2">cv. 9930</strain>
    </source>
</reference>
<dbReference type="Proteomes" id="UP000029981">
    <property type="component" value="Chromosome 6"/>
</dbReference>
<dbReference type="EMBL" id="CM002927">
    <property type="protein sequence ID" value="KGN47951.1"/>
    <property type="molecule type" value="Genomic_DNA"/>
</dbReference>
<dbReference type="Gramene" id="KGN47951">
    <property type="protein sequence ID" value="KGN47951"/>
    <property type="gene ID" value="Csa_6G419480"/>
</dbReference>
<accession>A0A0A0KJL0</accession>
<reference evidence="1 2" key="4">
    <citation type="journal article" date="2011" name="BMC Genomics">
        <title>RNA-Seq improves annotation of protein-coding genes in the cucumber genome.</title>
        <authorList>
            <person name="Li Z."/>
            <person name="Zhang Z."/>
            <person name="Yan P."/>
            <person name="Huang S."/>
            <person name="Fei Z."/>
            <person name="Lin K."/>
        </authorList>
    </citation>
    <scope>NUCLEOTIDE SEQUENCE [LARGE SCALE GENOMIC DNA]</scope>
    <source>
        <strain evidence="2">cv. 9930</strain>
    </source>
</reference>
<evidence type="ECO:0000313" key="1">
    <source>
        <dbReference type="EMBL" id="KGN47951.1"/>
    </source>
</evidence>
<proteinExistence type="predicted"/>
<keyword evidence="2" id="KW-1185">Reference proteome</keyword>
<sequence length="161" mass="17956">MDQDLTEILELLRHPSSVIEVVARVAEEVPQGSPRWEQQRKNSLVLENKVTTFVLRDQVKGKALVDEGVKESQNIGPGSMEKRIDVSKGKFVTKLLLTQPQNFPKLLQLEERIAILEASFETLGKQVQKESDSSGNDSMLLQGVVKANISMPARQSLFTKA</sequence>
<protein>
    <submittedName>
        <fullName evidence="1">Uncharacterized protein</fullName>
    </submittedName>
</protein>
<evidence type="ECO:0000313" key="2">
    <source>
        <dbReference type="Proteomes" id="UP000029981"/>
    </source>
</evidence>